<gene>
    <name evidence="1" type="primary">eutJ</name>
    <name evidence="1" type="ORF">E5329_12195</name>
</gene>
<comment type="caution">
    <text evidence="1">The sequence shown here is derived from an EMBL/GenBank/DDBJ whole genome shotgun (WGS) entry which is preliminary data.</text>
</comment>
<proteinExistence type="predicted"/>
<name>A0AC61RVU0_9FIRM</name>
<dbReference type="Proteomes" id="UP000304953">
    <property type="component" value="Unassembled WGS sequence"/>
</dbReference>
<evidence type="ECO:0000313" key="1">
    <source>
        <dbReference type="EMBL" id="TGY95978.1"/>
    </source>
</evidence>
<dbReference type="EMBL" id="SRYA01000022">
    <property type="protein sequence ID" value="TGY95978.1"/>
    <property type="molecule type" value="Genomic_DNA"/>
</dbReference>
<keyword evidence="2" id="KW-1185">Reference proteome</keyword>
<accession>A0AC61RVU0</accession>
<sequence length="271" mass="28358">MAQCNETLLEFESLIKNGEKKKWEGALRTGVDLGTANIVLAVVDEENRPVAGATFPSTVVRDGIVVDYVGAVQAVTKLKGQLEELLGETLEAGACAIPPGILPGNVKAIGNVVESAGFRLTEIVDEPTAAAAVLGITDGAVVDVGGGTTGISILENGKVIYTSDEPTGGTHMTLVLAGFYGCSTNEAEVMKRDPAQEANVFPVVKPVVEKMAAIVKRSLEEYPVDTVYVVGGACCFTQFEEVFEKYLGTPVVKPAAPLLVTPLGIAMNCTE</sequence>
<reference evidence="1" key="1">
    <citation type="submission" date="2019-04" db="EMBL/GenBank/DDBJ databases">
        <title>Microbes associate with the intestines of laboratory mice.</title>
        <authorList>
            <person name="Navarre W."/>
            <person name="Wong E."/>
            <person name="Huang K."/>
            <person name="Tropini C."/>
            <person name="Ng K."/>
            <person name="Yu B."/>
        </authorList>
    </citation>
    <scope>NUCLEOTIDE SEQUENCE</scope>
    <source>
        <strain evidence="1">NM01_1-7b</strain>
    </source>
</reference>
<organism evidence="1 2">
    <name type="scientific">Petralouisia muris</name>
    <dbReference type="NCBI Taxonomy" id="3032872"/>
    <lineage>
        <taxon>Bacteria</taxon>
        <taxon>Bacillati</taxon>
        <taxon>Bacillota</taxon>
        <taxon>Clostridia</taxon>
        <taxon>Lachnospirales</taxon>
        <taxon>Lachnospiraceae</taxon>
        <taxon>Petralouisia</taxon>
    </lineage>
</organism>
<protein>
    <submittedName>
        <fullName evidence="1">Ethanolamine utilization protein EutJ</fullName>
    </submittedName>
</protein>
<evidence type="ECO:0000313" key="2">
    <source>
        <dbReference type="Proteomes" id="UP000304953"/>
    </source>
</evidence>